<keyword evidence="3" id="KW-1185">Reference proteome</keyword>
<feature type="compositionally biased region" description="Polar residues" evidence="1">
    <location>
        <begin position="826"/>
        <end position="838"/>
    </location>
</feature>
<organism evidence="2 3">
    <name type="scientific">Roridomyces roridus</name>
    <dbReference type="NCBI Taxonomy" id="1738132"/>
    <lineage>
        <taxon>Eukaryota</taxon>
        <taxon>Fungi</taxon>
        <taxon>Dikarya</taxon>
        <taxon>Basidiomycota</taxon>
        <taxon>Agaricomycotina</taxon>
        <taxon>Agaricomycetes</taxon>
        <taxon>Agaricomycetidae</taxon>
        <taxon>Agaricales</taxon>
        <taxon>Marasmiineae</taxon>
        <taxon>Mycenaceae</taxon>
        <taxon>Roridomyces</taxon>
    </lineage>
</organism>
<feature type="region of interest" description="Disordered" evidence="1">
    <location>
        <begin position="262"/>
        <end position="296"/>
    </location>
</feature>
<dbReference type="Proteomes" id="UP001221142">
    <property type="component" value="Unassembled WGS sequence"/>
</dbReference>
<evidence type="ECO:0000256" key="1">
    <source>
        <dbReference type="SAM" id="MobiDB-lite"/>
    </source>
</evidence>
<name>A0AAD7FNM9_9AGAR</name>
<comment type="caution">
    <text evidence="2">The sequence shown here is derived from an EMBL/GenBank/DDBJ whole genome shotgun (WGS) entry which is preliminary data.</text>
</comment>
<feature type="compositionally biased region" description="Basic and acidic residues" evidence="1">
    <location>
        <begin position="635"/>
        <end position="647"/>
    </location>
</feature>
<evidence type="ECO:0000313" key="2">
    <source>
        <dbReference type="EMBL" id="KAJ7634446.1"/>
    </source>
</evidence>
<proteinExistence type="predicted"/>
<gene>
    <name evidence="2" type="ORF">FB45DRAFT_865195</name>
</gene>
<feature type="region of interest" description="Disordered" evidence="1">
    <location>
        <begin position="820"/>
        <end position="841"/>
    </location>
</feature>
<evidence type="ECO:0000313" key="3">
    <source>
        <dbReference type="Proteomes" id="UP001221142"/>
    </source>
</evidence>
<protein>
    <submittedName>
        <fullName evidence="2">Uncharacterized protein</fullName>
    </submittedName>
</protein>
<accession>A0AAD7FNM9</accession>
<feature type="compositionally biased region" description="Basic and acidic residues" evidence="1">
    <location>
        <begin position="277"/>
        <end position="289"/>
    </location>
</feature>
<feature type="region of interest" description="Disordered" evidence="1">
    <location>
        <begin position="597"/>
        <end position="692"/>
    </location>
</feature>
<feature type="compositionally biased region" description="Basic and acidic residues" evidence="1">
    <location>
        <begin position="597"/>
        <end position="611"/>
    </location>
</feature>
<dbReference type="EMBL" id="JARKIF010000007">
    <property type="protein sequence ID" value="KAJ7634446.1"/>
    <property type="molecule type" value="Genomic_DNA"/>
</dbReference>
<sequence length="884" mass="96956">MVCHLAPSFAKCQRLTGGPRMDSYIYVPPSYPPSASRRLRICSLQVPAYFFHLPASLHPRATPPVIANTQLDEVSQSPLPVTLPAQRPRRAVVAPLHTKQQSSAVSFWRAQPSFPHHHLPVVPAPLRLQADQPPVCMSTLPCRSAVLGKRAIRRAEFGVYAAHCLCTAAGMCAWDSAVGGNEKCGRNGGNVVMGGGGGGRGEAVRERLNGRIEAPPNGADASSKRAERASIIGVPRAHQAASGVGGINRFLYSGGSELRGKWGDSGESGVAGNSSELGDRRTKSEEGVHGKQGARSAWGKLDLGRGRAGQWVGRPWLEIMSGDDGWCTGPRCGVRGPTKPQFPKQAIGNDFLIWKFLADVMTISAIFPQHFRQLQKWVIKIKISQFSRESDAYDRSSGANVGGTVMSPLRLRVTVCPAMRDEDRTGLPDMESDWREVLPNYVLSSSMTITLADPEASAVPGVFRFLFRVQPSASCFSNSSTAIKSRSLAHWPTVTVEWADCSLSWLQSFVTVPPDEQVVTDRNRHTLRSDCHMPACRVMPSDAVDQIAYLGLFRELTVARQILASTKPPPTREYEYSYSRVKCREYSQHSILVPLPRERREEGLGKTKVECTKNINNQTESKKQESARQMGWIRNPDDDNRCPREPGEDSEEGRELGGSGGPAMMDASQQRARRWRDSVQAGSGRPYGTRQDGRETHYVARYGACRMAVDSGLAGLTPSGSCRHELLPVDGDDAAQRDCVELAHDGGRVLPVAGLGKDRAVPISPQLLLTHDAELCYPVLTIRYLIFLQSSCASKYIPRVKNQPHARLVRMLSRTGNLNKGILASPTPTDSAHSNSDPFSEENAESFASRFKKNSVLAREFFITSQAWMEPARFKHRDDGALTS</sequence>
<reference evidence="2" key="1">
    <citation type="submission" date="2023-03" db="EMBL/GenBank/DDBJ databases">
        <title>Massive genome expansion in bonnet fungi (Mycena s.s.) driven by repeated elements and novel gene families across ecological guilds.</title>
        <authorList>
            <consortium name="Lawrence Berkeley National Laboratory"/>
            <person name="Harder C.B."/>
            <person name="Miyauchi S."/>
            <person name="Viragh M."/>
            <person name="Kuo A."/>
            <person name="Thoen E."/>
            <person name="Andreopoulos B."/>
            <person name="Lu D."/>
            <person name="Skrede I."/>
            <person name="Drula E."/>
            <person name="Henrissat B."/>
            <person name="Morin E."/>
            <person name="Kohler A."/>
            <person name="Barry K."/>
            <person name="LaButti K."/>
            <person name="Morin E."/>
            <person name="Salamov A."/>
            <person name="Lipzen A."/>
            <person name="Mereny Z."/>
            <person name="Hegedus B."/>
            <person name="Baldrian P."/>
            <person name="Stursova M."/>
            <person name="Weitz H."/>
            <person name="Taylor A."/>
            <person name="Grigoriev I.V."/>
            <person name="Nagy L.G."/>
            <person name="Martin F."/>
            <person name="Kauserud H."/>
        </authorList>
    </citation>
    <scope>NUCLEOTIDE SEQUENCE</scope>
    <source>
        <strain evidence="2">9284</strain>
    </source>
</reference>
<dbReference type="AlphaFoldDB" id="A0AAD7FNM9"/>